<organism evidence="8 9">
    <name type="scientific">Marinoscillum luteum</name>
    <dbReference type="NCBI Taxonomy" id="861051"/>
    <lineage>
        <taxon>Bacteria</taxon>
        <taxon>Pseudomonadati</taxon>
        <taxon>Bacteroidota</taxon>
        <taxon>Cytophagia</taxon>
        <taxon>Cytophagales</taxon>
        <taxon>Reichenbachiellaceae</taxon>
        <taxon>Marinoscillum</taxon>
    </lineage>
</organism>
<keyword evidence="9" id="KW-1185">Reference proteome</keyword>
<accession>A0ABW7N5W4</accession>
<evidence type="ECO:0000256" key="1">
    <source>
        <dbReference type="ARBA" id="ARBA00009179"/>
    </source>
</evidence>
<proteinExistence type="inferred from homology"/>
<evidence type="ECO:0000259" key="7">
    <source>
        <dbReference type="PROSITE" id="PS50106"/>
    </source>
</evidence>
<name>A0ABW7N5W4_9BACT</name>
<dbReference type="SMART" id="SM00245">
    <property type="entry name" value="TSPc"/>
    <property type="match status" value="1"/>
</dbReference>
<dbReference type="Proteomes" id="UP001610063">
    <property type="component" value="Unassembled WGS sequence"/>
</dbReference>
<dbReference type="Pfam" id="PF17820">
    <property type="entry name" value="PDZ_6"/>
    <property type="match status" value="1"/>
</dbReference>
<dbReference type="InterPro" id="IPR004447">
    <property type="entry name" value="Peptidase_S41A"/>
</dbReference>
<feature type="chain" id="PRO_5045734365" evidence="6">
    <location>
        <begin position="23"/>
        <end position="551"/>
    </location>
</feature>
<evidence type="ECO:0000256" key="4">
    <source>
        <dbReference type="ARBA" id="ARBA00022825"/>
    </source>
</evidence>
<comment type="caution">
    <text evidence="8">The sequence shown here is derived from an EMBL/GenBank/DDBJ whole genome shotgun (WGS) entry which is preliminary data.</text>
</comment>
<evidence type="ECO:0000313" key="8">
    <source>
        <dbReference type="EMBL" id="MFH6982990.1"/>
    </source>
</evidence>
<dbReference type="NCBIfam" id="TIGR00225">
    <property type="entry name" value="prc"/>
    <property type="match status" value="1"/>
</dbReference>
<evidence type="ECO:0000256" key="6">
    <source>
        <dbReference type="SAM" id="SignalP"/>
    </source>
</evidence>
<keyword evidence="6" id="KW-0732">Signal</keyword>
<dbReference type="InterPro" id="IPR001478">
    <property type="entry name" value="PDZ"/>
</dbReference>
<dbReference type="RefSeq" id="WP_159584353.1">
    <property type="nucleotide sequence ID" value="NZ_JBIPKE010000014.1"/>
</dbReference>
<dbReference type="SUPFAM" id="SSF52096">
    <property type="entry name" value="ClpP/crotonase"/>
    <property type="match status" value="1"/>
</dbReference>
<dbReference type="Gene3D" id="2.30.42.10">
    <property type="match status" value="1"/>
</dbReference>
<dbReference type="Pfam" id="PF03572">
    <property type="entry name" value="Peptidase_S41"/>
    <property type="match status" value="1"/>
</dbReference>
<comment type="similarity">
    <text evidence="1 5">Belongs to the peptidase S41A family.</text>
</comment>
<dbReference type="Gene3D" id="3.30.750.44">
    <property type="match status" value="1"/>
</dbReference>
<dbReference type="Gene3D" id="3.90.226.10">
    <property type="entry name" value="2-enoyl-CoA Hydratase, Chain A, domain 1"/>
    <property type="match status" value="1"/>
</dbReference>
<keyword evidence="4 5" id="KW-0720">Serine protease</keyword>
<dbReference type="InterPro" id="IPR005151">
    <property type="entry name" value="Tail-specific_protease"/>
</dbReference>
<dbReference type="PANTHER" id="PTHR32060:SF30">
    <property type="entry name" value="CARBOXY-TERMINAL PROCESSING PROTEASE CTPA"/>
    <property type="match status" value="1"/>
</dbReference>
<evidence type="ECO:0000313" key="9">
    <source>
        <dbReference type="Proteomes" id="UP001610063"/>
    </source>
</evidence>
<feature type="domain" description="PDZ" evidence="7">
    <location>
        <begin position="87"/>
        <end position="152"/>
    </location>
</feature>
<dbReference type="InterPro" id="IPR036034">
    <property type="entry name" value="PDZ_sf"/>
</dbReference>
<dbReference type="SUPFAM" id="SSF50156">
    <property type="entry name" value="PDZ domain-like"/>
    <property type="match status" value="1"/>
</dbReference>
<gene>
    <name evidence="8" type="ORF">ACHKAR_06050</name>
</gene>
<dbReference type="PANTHER" id="PTHR32060">
    <property type="entry name" value="TAIL-SPECIFIC PROTEASE"/>
    <property type="match status" value="1"/>
</dbReference>
<sequence>MNKKWKAIVAICAISIGFLAFKATPVGDRTFEIVKNLDIFATLFKEVNAYYVDDIHPDQLMRTGITAMLASLDPYTNYIPEDDIEDYRTITTGEYGGIGAIVDKKGGVSTVVMPYEGYPAHKAGLKAGDQILKINGIVLEGKSSDAISKLLKGQSNSDIVLTVKRFGQEKLFDVTLARERITISNVPYFGMVAEGIGYVKLTDFTTEAGAEVRNAVNELKADGAKKIILDLRGNPGGLLEEAVNVSNVFVGKGREVVTTRGKLKNWTKTYNTLNDPADTQIPLAVLISNGSASASEIVAGVMQDYDRGVLVGQRSYGKGLVQQTRPLAYNSQLKVTTGKYYIPSGRCIQAIDYSHRNPDGSIGKIPDSLKSEFKTQSGRSVFDGGGVNPDIEVEPFEYAPIAYSLMSNDLVFDYATRYYYAHPEIKPAKDFTLTDAEYDEFKNWLKDKELNYTTQVEQNIEKLIASAKQEKYYQDIEQQIMDLKRETLHNKDQDLITFKPEIKKLLEQEIAGRYYFQSGMIESTFDQDREVMEAIKVLNDSERYQSILKGK</sequence>
<dbReference type="CDD" id="cd07560">
    <property type="entry name" value="Peptidase_S41_CPP"/>
    <property type="match status" value="1"/>
</dbReference>
<reference evidence="8 9" key="1">
    <citation type="journal article" date="2013" name="Int. J. Syst. Evol. Microbiol.">
        <title>Marinoscillum luteum sp. nov., isolated from marine sediment.</title>
        <authorList>
            <person name="Cha I.T."/>
            <person name="Park S.J."/>
            <person name="Kim S.J."/>
            <person name="Kim J.G."/>
            <person name="Jung M.Y."/>
            <person name="Shin K.S."/>
            <person name="Kwon K.K."/>
            <person name="Yang S.H."/>
            <person name="Seo Y.S."/>
            <person name="Rhee S.K."/>
        </authorList>
    </citation>
    <scope>NUCLEOTIDE SEQUENCE [LARGE SCALE GENOMIC DNA]</scope>
    <source>
        <strain evidence="8 9">KCTC 23939</strain>
    </source>
</reference>
<dbReference type="PROSITE" id="PS50106">
    <property type="entry name" value="PDZ"/>
    <property type="match status" value="1"/>
</dbReference>
<evidence type="ECO:0000256" key="5">
    <source>
        <dbReference type="RuleBase" id="RU004404"/>
    </source>
</evidence>
<dbReference type="InterPro" id="IPR041489">
    <property type="entry name" value="PDZ_6"/>
</dbReference>
<keyword evidence="3 5" id="KW-0378">Hydrolase</keyword>
<dbReference type="EMBL" id="JBIPKE010000014">
    <property type="protein sequence ID" value="MFH6982990.1"/>
    <property type="molecule type" value="Genomic_DNA"/>
</dbReference>
<evidence type="ECO:0000256" key="2">
    <source>
        <dbReference type="ARBA" id="ARBA00022670"/>
    </source>
</evidence>
<feature type="signal peptide" evidence="6">
    <location>
        <begin position="1"/>
        <end position="22"/>
    </location>
</feature>
<protein>
    <submittedName>
        <fullName evidence="8">S41 family peptidase</fullName>
    </submittedName>
</protein>
<keyword evidence="2 5" id="KW-0645">Protease</keyword>
<dbReference type="InterPro" id="IPR029045">
    <property type="entry name" value="ClpP/crotonase-like_dom_sf"/>
</dbReference>
<dbReference type="CDD" id="cd06782">
    <property type="entry name" value="cpPDZ_CPP-like"/>
    <property type="match status" value="1"/>
</dbReference>
<evidence type="ECO:0000256" key="3">
    <source>
        <dbReference type="ARBA" id="ARBA00022801"/>
    </source>
</evidence>
<dbReference type="SMART" id="SM00228">
    <property type="entry name" value="PDZ"/>
    <property type="match status" value="1"/>
</dbReference>